<comment type="caution">
    <text evidence="1">The sequence shown here is derived from an EMBL/GenBank/DDBJ whole genome shotgun (WGS) entry which is preliminary data.</text>
</comment>
<sequence>MPATKLTSNTRLSKMKFTANVAKKFFCFVRKKTKLTFKTYAGFKLLIFKFKQIKVLSYITKLKIIFKQ</sequence>
<protein>
    <submittedName>
        <fullName evidence="1">Uncharacterized protein</fullName>
    </submittedName>
</protein>
<evidence type="ECO:0000313" key="2">
    <source>
        <dbReference type="Proteomes" id="UP000198381"/>
    </source>
</evidence>
<keyword evidence="2" id="KW-1185">Reference proteome</keyword>
<reference evidence="1 2" key="1">
    <citation type="submission" date="2016-11" db="EMBL/GenBank/DDBJ databases">
        <title>Whole genomes of Flavobacteriaceae.</title>
        <authorList>
            <person name="Stine C."/>
            <person name="Li C."/>
            <person name="Tadesse D."/>
        </authorList>
    </citation>
    <scope>NUCLEOTIDE SEQUENCE [LARGE SCALE GENOMIC DNA]</scope>
    <source>
        <strain evidence="1 2">CCUG 60112</strain>
    </source>
</reference>
<proteinExistence type="predicted"/>
<accession>A0ABX4CWR7</accession>
<dbReference type="Proteomes" id="UP000198381">
    <property type="component" value="Unassembled WGS sequence"/>
</dbReference>
<organism evidence="1 2">
    <name type="scientific">Flavobacterium plurextorum</name>
    <dbReference type="NCBI Taxonomy" id="1114867"/>
    <lineage>
        <taxon>Bacteria</taxon>
        <taxon>Pseudomonadati</taxon>
        <taxon>Bacteroidota</taxon>
        <taxon>Flavobacteriia</taxon>
        <taxon>Flavobacteriales</taxon>
        <taxon>Flavobacteriaceae</taxon>
        <taxon>Flavobacterium</taxon>
    </lineage>
</organism>
<gene>
    <name evidence="1" type="ORF">B0A81_05180</name>
</gene>
<name>A0ABX4CWR7_9FLAO</name>
<evidence type="ECO:0000313" key="1">
    <source>
        <dbReference type="EMBL" id="OXB09528.1"/>
    </source>
</evidence>
<dbReference type="EMBL" id="MUHD01000011">
    <property type="protein sequence ID" value="OXB09528.1"/>
    <property type="molecule type" value="Genomic_DNA"/>
</dbReference>